<keyword evidence="8" id="KW-0407">Ion channel</keyword>
<dbReference type="Proteomes" id="UP000243459">
    <property type="component" value="Chromosome 9"/>
</dbReference>
<keyword evidence="10" id="KW-1185">Reference proteome</keyword>
<evidence type="ECO:0000313" key="9">
    <source>
        <dbReference type="EMBL" id="ONK57518.1"/>
    </source>
</evidence>
<keyword evidence="4" id="KW-0812">Transmembrane</keyword>
<sequence>MLISGNIEKLAQFLEGLGSEYFEEKECENLEGKSFLRVYKSVLNSKTSEESLANFARWEPGHGNFSFRYPWRQYLKIGGLSRQCAYSLEVLTNYLITVDRAPNSEFHKNIRPICSEMSSESAKALTDLACSMRDMTSPSAATLHLANALAAPE</sequence>
<keyword evidence="3" id="KW-0813">Transport</keyword>
<name>A0A5P1E4Q7_ASPOF</name>
<dbReference type="GO" id="GO:0034220">
    <property type="term" value="P:monoatomic ion transmembrane transport"/>
    <property type="evidence" value="ECO:0007669"/>
    <property type="project" value="UniProtKB-KW"/>
</dbReference>
<dbReference type="Gramene" id="ONK57518">
    <property type="protein sequence ID" value="ONK57518"/>
    <property type="gene ID" value="A4U43_C09F1320"/>
</dbReference>
<evidence type="ECO:0000256" key="2">
    <source>
        <dbReference type="ARBA" id="ARBA00007079"/>
    </source>
</evidence>
<evidence type="ECO:0000256" key="3">
    <source>
        <dbReference type="ARBA" id="ARBA00022448"/>
    </source>
</evidence>
<keyword evidence="7" id="KW-0472">Membrane</keyword>
<dbReference type="PANTHER" id="PTHR31086">
    <property type="entry name" value="ALUMINUM-ACTIVATED MALATE TRANSPORTER 10"/>
    <property type="match status" value="1"/>
</dbReference>
<evidence type="ECO:0000313" key="10">
    <source>
        <dbReference type="Proteomes" id="UP000243459"/>
    </source>
</evidence>
<evidence type="ECO:0000256" key="4">
    <source>
        <dbReference type="ARBA" id="ARBA00022692"/>
    </source>
</evidence>
<organism evidence="9 10">
    <name type="scientific">Asparagus officinalis</name>
    <name type="common">Garden asparagus</name>
    <dbReference type="NCBI Taxonomy" id="4686"/>
    <lineage>
        <taxon>Eukaryota</taxon>
        <taxon>Viridiplantae</taxon>
        <taxon>Streptophyta</taxon>
        <taxon>Embryophyta</taxon>
        <taxon>Tracheophyta</taxon>
        <taxon>Spermatophyta</taxon>
        <taxon>Magnoliopsida</taxon>
        <taxon>Liliopsida</taxon>
        <taxon>Asparagales</taxon>
        <taxon>Asparagaceae</taxon>
        <taxon>Asparagoideae</taxon>
        <taxon>Asparagus</taxon>
    </lineage>
</organism>
<comment type="similarity">
    <text evidence="2">Belongs to the aromatic acid exporter (TC 2.A.85) family.</text>
</comment>
<keyword evidence="5" id="KW-1133">Transmembrane helix</keyword>
<dbReference type="Pfam" id="PF11744">
    <property type="entry name" value="ALMT"/>
    <property type="match status" value="1"/>
</dbReference>
<gene>
    <name evidence="9" type="ORF">A4U43_C09F1320</name>
</gene>
<evidence type="ECO:0000256" key="8">
    <source>
        <dbReference type="ARBA" id="ARBA00023303"/>
    </source>
</evidence>
<accession>A0A5P1E4Q7</accession>
<evidence type="ECO:0000256" key="6">
    <source>
        <dbReference type="ARBA" id="ARBA00023065"/>
    </source>
</evidence>
<dbReference type="AlphaFoldDB" id="A0A5P1E4Q7"/>
<protein>
    <submittedName>
        <fullName evidence="9">Uncharacterized protein</fullName>
    </submittedName>
</protein>
<evidence type="ECO:0000256" key="7">
    <source>
        <dbReference type="ARBA" id="ARBA00023136"/>
    </source>
</evidence>
<comment type="subcellular location">
    <subcellularLocation>
        <location evidence="1">Membrane</location>
        <topology evidence="1">Multi-pass membrane protein</topology>
    </subcellularLocation>
</comment>
<evidence type="ECO:0000256" key="1">
    <source>
        <dbReference type="ARBA" id="ARBA00004141"/>
    </source>
</evidence>
<keyword evidence="6" id="KW-0406">Ion transport</keyword>
<dbReference type="EMBL" id="CM007389">
    <property type="protein sequence ID" value="ONK57518.1"/>
    <property type="molecule type" value="Genomic_DNA"/>
</dbReference>
<dbReference type="GO" id="GO:0016020">
    <property type="term" value="C:membrane"/>
    <property type="evidence" value="ECO:0007669"/>
    <property type="project" value="UniProtKB-SubCell"/>
</dbReference>
<evidence type="ECO:0000256" key="5">
    <source>
        <dbReference type="ARBA" id="ARBA00022989"/>
    </source>
</evidence>
<dbReference type="InterPro" id="IPR020966">
    <property type="entry name" value="ALMT"/>
</dbReference>
<proteinExistence type="inferred from homology"/>
<reference evidence="10" key="1">
    <citation type="journal article" date="2017" name="Nat. Commun.">
        <title>The asparagus genome sheds light on the origin and evolution of a young Y chromosome.</title>
        <authorList>
            <person name="Harkess A."/>
            <person name="Zhou J."/>
            <person name="Xu C."/>
            <person name="Bowers J.E."/>
            <person name="Van der Hulst R."/>
            <person name="Ayyampalayam S."/>
            <person name="Mercati F."/>
            <person name="Riccardi P."/>
            <person name="McKain M.R."/>
            <person name="Kakrana A."/>
            <person name="Tang H."/>
            <person name="Ray J."/>
            <person name="Groenendijk J."/>
            <person name="Arikit S."/>
            <person name="Mathioni S.M."/>
            <person name="Nakano M."/>
            <person name="Shan H."/>
            <person name="Telgmann-Rauber A."/>
            <person name="Kanno A."/>
            <person name="Yue Z."/>
            <person name="Chen H."/>
            <person name="Li W."/>
            <person name="Chen Y."/>
            <person name="Xu X."/>
            <person name="Zhang Y."/>
            <person name="Luo S."/>
            <person name="Chen H."/>
            <person name="Gao J."/>
            <person name="Mao Z."/>
            <person name="Pires J.C."/>
            <person name="Luo M."/>
            <person name="Kudrna D."/>
            <person name="Wing R.A."/>
            <person name="Meyers B.C."/>
            <person name="Yi K."/>
            <person name="Kong H."/>
            <person name="Lavrijsen P."/>
            <person name="Sunseri F."/>
            <person name="Falavigna A."/>
            <person name="Ye Y."/>
            <person name="Leebens-Mack J.H."/>
            <person name="Chen G."/>
        </authorList>
    </citation>
    <scope>NUCLEOTIDE SEQUENCE [LARGE SCALE GENOMIC DNA]</scope>
    <source>
        <strain evidence="10">cv. DH0086</strain>
    </source>
</reference>
<dbReference type="GO" id="GO:0015743">
    <property type="term" value="P:malate transport"/>
    <property type="evidence" value="ECO:0007669"/>
    <property type="project" value="InterPro"/>
</dbReference>